<dbReference type="EMBL" id="VSSQ01054589">
    <property type="protein sequence ID" value="MPN08531.1"/>
    <property type="molecule type" value="Genomic_DNA"/>
</dbReference>
<gene>
    <name evidence="1" type="ORF">SDC9_155814</name>
</gene>
<proteinExistence type="predicted"/>
<name>A0A645F2Q2_9ZZZZ</name>
<protein>
    <submittedName>
        <fullName evidence="1">Uncharacterized protein</fullName>
    </submittedName>
</protein>
<sequence length="137" mass="15131">MRILVNQLNQLTGKEIICFTQIDEQTSIARSSGTASATFSSVGTPAIGSRCFNFLSVTVILQEAIKLNGNHAFNDIFLAQPFQFTVNSGHKVLNLFLVNLDLLDVINNLDELLLADLLSGRHFTGNEFFGNDTLYFT</sequence>
<organism evidence="1">
    <name type="scientific">bioreactor metagenome</name>
    <dbReference type="NCBI Taxonomy" id="1076179"/>
    <lineage>
        <taxon>unclassified sequences</taxon>
        <taxon>metagenomes</taxon>
        <taxon>ecological metagenomes</taxon>
    </lineage>
</organism>
<dbReference type="AlphaFoldDB" id="A0A645F2Q2"/>
<reference evidence="1" key="1">
    <citation type="submission" date="2019-08" db="EMBL/GenBank/DDBJ databases">
        <authorList>
            <person name="Kucharzyk K."/>
            <person name="Murdoch R.W."/>
            <person name="Higgins S."/>
            <person name="Loffler F."/>
        </authorList>
    </citation>
    <scope>NUCLEOTIDE SEQUENCE</scope>
</reference>
<evidence type="ECO:0000313" key="1">
    <source>
        <dbReference type="EMBL" id="MPN08531.1"/>
    </source>
</evidence>
<comment type="caution">
    <text evidence="1">The sequence shown here is derived from an EMBL/GenBank/DDBJ whole genome shotgun (WGS) entry which is preliminary data.</text>
</comment>
<accession>A0A645F2Q2</accession>